<dbReference type="OrthoDB" id="5148852at2"/>
<sequence>MEGWFNATPADAEGNVLSDPVDWRDPRMLEHPRVALVDAATVEVISTYDRIACSSDVSYVPTPGSSWPEVGTVIVDMDTGEVVEIVDSAR</sequence>
<comment type="caution">
    <text evidence="1">The sequence shown here is derived from an EMBL/GenBank/DDBJ whole genome shotgun (WGS) entry which is preliminary data.</text>
</comment>
<reference evidence="1 2" key="1">
    <citation type="submission" date="2018-10" db="EMBL/GenBank/DDBJ databases">
        <title>Isolation, diversity and antifungal activity of actinobacteria from wheat.</title>
        <authorList>
            <person name="Han C."/>
        </authorList>
    </citation>
    <scope>NUCLEOTIDE SEQUENCE [LARGE SCALE GENOMIC DNA]</scope>
    <source>
        <strain evidence="1 2">NEAU-YY56</strain>
    </source>
</reference>
<proteinExistence type="predicted"/>
<dbReference type="AlphaFoldDB" id="A0A3M2JFJ9"/>
<gene>
    <name evidence="1" type="ORF">EBM89_08185</name>
</gene>
<evidence type="ECO:0000313" key="2">
    <source>
        <dbReference type="Proteomes" id="UP000269289"/>
    </source>
</evidence>
<protein>
    <submittedName>
        <fullName evidence="1">Uncharacterized protein</fullName>
    </submittedName>
</protein>
<evidence type="ECO:0000313" key="1">
    <source>
        <dbReference type="EMBL" id="RMI12542.1"/>
    </source>
</evidence>
<dbReference type="RefSeq" id="WP_122148951.1">
    <property type="nucleotide sequence ID" value="NZ_RFFI01000035.1"/>
</dbReference>
<dbReference type="EMBL" id="RFFI01000035">
    <property type="protein sequence ID" value="RMI12542.1"/>
    <property type="molecule type" value="Genomic_DNA"/>
</dbReference>
<name>A0A3M2JFJ9_9CELL</name>
<accession>A0A3M2JFJ9</accession>
<organism evidence="1 2">
    <name type="scientific">Cellulomonas triticagri</name>
    <dbReference type="NCBI Taxonomy" id="2483352"/>
    <lineage>
        <taxon>Bacteria</taxon>
        <taxon>Bacillati</taxon>
        <taxon>Actinomycetota</taxon>
        <taxon>Actinomycetes</taxon>
        <taxon>Micrococcales</taxon>
        <taxon>Cellulomonadaceae</taxon>
        <taxon>Cellulomonas</taxon>
    </lineage>
</organism>
<dbReference type="Proteomes" id="UP000269289">
    <property type="component" value="Unassembled WGS sequence"/>
</dbReference>
<keyword evidence="2" id="KW-1185">Reference proteome</keyword>